<evidence type="ECO:0000313" key="11">
    <source>
        <dbReference type="Proteomes" id="UP000018093"/>
    </source>
</evidence>
<evidence type="ECO:0000256" key="7">
    <source>
        <dbReference type="ARBA" id="ARBA00022842"/>
    </source>
</evidence>
<dbReference type="HAMAP" id="MF_01471">
    <property type="entry name" value="Cas2"/>
    <property type="match status" value="1"/>
</dbReference>
<dbReference type="AlphaFoldDB" id="R7G575"/>
<dbReference type="EMBL" id="CBIN010000105">
    <property type="protein sequence ID" value="CDE22579.1"/>
    <property type="molecule type" value="Genomic_DNA"/>
</dbReference>
<dbReference type="Pfam" id="PF09827">
    <property type="entry name" value="CRISPR_Cas2"/>
    <property type="match status" value="1"/>
</dbReference>
<comment type="caution">
    <text evidence="10">The sequence shown here is derived from an EMBL/GenBank/DDBJ whole genome shotgun (WGS) entry which is preliminary data.</text>
</comment>
<keyword evidence="6 9" id="KW-0378">Hydrolase</keyword>
<dbReference type="SUPFAM" id="SSF143430">
    <property type="entry name" value="TTP0101/SSO1404-like"/>
    <property type="match status" value="1"/>
</dbReference>
<dbReference type="EC" id="3.1.-.-" evidence="9"/>
<dbReference type="InterPro" id="IPR019199">
    <property type="entry name" value="Virulence_VapD/CRISPR_Cas2"/>
</dbReference>
<comment type="function">
    <text evidence="9">CRISPR (clustered regularly interspaced short palindromic repeat), is an adaptive immune system that provides protection against mobile genetic elements (viruses, transposable elements and conjugative plasmids). CRISPR clusters contain sequences complementary to antecedent mobile elements and target invading nucleic acids. CRISPR clusters are transcribed and processed into CRISPR RNA (crRNA). Functions as a ssRNA-specific endoribonuclease. Involved in the integration of spacer DNA into the CRISPR cassette.</text>
</comment>
<organism evidence="10 11">
    <name type="scientific">Amedibacillus dolichus CAG:375</name>
    <dbReference type="NCBI Taxonomy" id="1263076"/>
    <lineage>
        <taxon>Bacteria</taxon>
        <taxon>Bacillati</taxon>
        <taxon>Bacillota</taxon>
        <taxon>Erysipelotrichia</taxon>
        <taxon>Erysipelotrichales</taxon>
        <taxon>Erysipelotrichaceae</taxon>
        <taxon>Amedibacillus</taxon>
    </lineage>
</organism>
<proteinExistence type="inferred from homology"/>
<dbReference type="InterPro" id="IPR021127">
    <property type="entry name" value="CRISPR_associated_Cas2"/>
</dbReference>
<keyword evidence="5 9" id="KW-0255">Endonuclease</keyword>
<sequence length="111" mass="13417">MLLIMIYEFMRLILFFDLPMHTKNEIRIYNKFRKYLIQNGYLMMQFSVYCKLFPNREAAVKHIQILKRNIPTRGLVHIMMITEKQYERIEILVGNQSRQEKLAGSKAYVKL</sequence>
<accession>R7G575</accession>
<evidence type="ECO:0000256" key="1">
    <source>
        <dbReference type="ARBA" id="ARBA00001946"/>
    </source>
</evidence>
<keyword evidence="4 9" id="KW-0479">Metal-binding</keyword>
<dbReference type="GO" id="GO:0043571">
    <property type="term" value="P:maintenance of CRISPR repeat elements"/>
    <property type="evidence" value="ECO:0007669"/>
    <property type="project" value="UniProtKB-UniRule"/>
</dbReference>
<evidence type="ECO:0000256" key="9">
    <source>
        <dbReference type="HAMAP-Rule" id="MF_01471"/>
    </source>
</evidence>
<keyword evidence="8 9" id="KW-0051">Antiviral defense</keyword>
<reference evidence="10" key="1">
    <citation type="submission" date="2012-11" db="EMBL/GenBank/DDBJ databases">
        <title>Dependencies among metagenomic species, viruses, plasmids and units of genetic variation.</title>
        <authorList>
            <person name="Nielsen H.B."/>
            <person name="Almeida M."/>
            <person name="Juncker A.S."/>
            <person name="Rasmussen S."/>
            <person name="Li J."/>
            <person name="Sunagawa S."/>
            <person name="Plichta D."/>
            <person name="Gautier L."/>
            <person name="Le Chatelier E."/>
            <person name="Peletier E."/>
            <person name="Bonde I."/>
            <person name="Nielsen T."/>
            <person name="Manichanh C."/>
            <person name="Arumugam M."/>
            <person name="Batto J."/>
            <person name="Santos M.B.Q.D."/>
            <person name="Blom N."/>
            <person name="Borruel N."/>
            <person name="Burgdorf K.S."/>
            <person name="Boumezbeur F."/>
            <person name="Casellas F."/>
            <person name="Dore J."/>
            <person name="Guarner F."/>
            <person name="Hansen T."/>
            <person name="Hildebrand F."/>
            <person name="Kaas R.S."/>
            <person name="Kennedy S."/>
            <person name="Kristiansen K."/>
            <person name="Kultima J.R."/>
            <person name="Leonard P."/>
            <person name="Levenez F."/>
            <person name="Lund O."/>
            <person name="Moumen B."/>
            <person name="Le Paslier D."/>
            <person name="Pons N."/>
            <person name="Pedersen O."/>
            <person name="Prifti E."/>
            <person name="Qin J."/>
            <person name="Raes J."/>
            <person name="Tap J."/>
            <person name="Tims S."/>
            <person name="Ussery D.W."/>
            <person name="Yamada T."/>
            <person name="MetaHit consortium"/>
            <person name="Renault P."/>
            <person name="Sicheritz-Ponten T."/>
            <person name="Bork P."/>
            <person name="Wang J."/>
            <person name="Brunak S."/>
            <person name="Ehrlich S.D."/>
        </authorList>
    </citation>
    <scope>NUCLEOTIDE SEQUENCE [LARGE SCALE GENOMIC DNA]</scope>
</reference>
<evidence type="ECO:0000256" key="5">
    <source>
        <dbReference type="ARBA" id="ARBA00022759"/>
    </source>
</evidence>
<keyword evidence="7 9" id="KW-0460">Magnesium</keyword>
<dbReference type="GO" id="GO:0051607">
    <property type="term" value="P:defense response to virus"/>
    <property type="evidence" value="ECO:0007669"/>
    <property type="project" value="UniProtKB-UniRule"/>
</dbReference>
<evidence type="ECO:0000256" key="8">
    <source>
        <dbReference type="ARBA" id="ARBA00023118"/>
    </source>
</evidence>
<evidence type="ECO:0000313" key="10">
    <source>
        <dbReference type="EMBL" id="CDE22579.1"/>
    </source>
</evidence>
<evidence type="ECO:0000256" key="6">
    <source>
        <dbReference type="ARBA" id="ARBA00022801"/>
    </source>
</evidence>
<dbReference type="Proteomes" id="UP000018093">
    <property type="component" value="Unassembled WGS sequence"/>
</dbReference>
<feature type="binding site" evidence="9">
    <location>
        <position position="17"/>
    </location>
    <ligand>
        <name>Mg(2+)</name>
        <dbReference type="ChEBI" id="CHEBI:18420"/>
        <note>catalytic</note>
    </ligand>
</feature>
<evidence type="ECO:0000256" key="2">
    <source>
        <dbReference type="ARBA" id="ARBA00009959"/>
    </source>
</evidence>
<dbReference type="GO" id="GO:0046872">
    <property type="term" value="F:metal ion binding"/>
    <property type="evidence" value="ECO:0007669"/>
    <property type="project" value="UniProtKB-UniRule"/>
</dbReference>
<protein>
    <recommendedName>
        <fullName evidence="9">CRISPR-associated endoribonuclease Cas2</fullName>
        <ecNumber evidence="9">3.1.-.-</ecNumber>
    </recommendedName>
</protein>
<name>R7G575_9FIRM</name>
<evidence type="ECO:0000256" key="4">
    <source>
        <dbReference type="ARBA" id="ARBA00022723"/>
    </source>
</evidence>
<dbReference type="GO" id="GO:0004521">
    <property type="term" value="F:RNA endonuclease activity"/>
    <property type="evidence" value="ECO:0007669"/>
    <property type="project" value="InterPro"/>
</dbReference>
<dbReference type="NCBIfam" id="TIGR01573">
    <property type="entry name" value="cas2"/>
    <property type="match status" value="1"/>
</dbReference>
<comment type="cofactor">
    <cofactor evidence="1 9">
        <name>Mg(2+)</name>
        <dbReference type="ChEBI" id="CHEBI:18420"/>
    </cofactor>
</comment>
<dbReference type="GO" id="GO:0016787">
    <property type="term" value="F:hydrolase activity"/>
    <property type="evidence" value="ECO:0007669"/>
    <property type="project" value="UniProtKB-KW"/>
</dbReference>
<gene>
    <name evidence="9" type="primary">cas2</name>
    <name evidence="10" type="ORF">BN631_01091</name>
</gene>
<keyword evidence="3 9" id="KW-0540">Nuclease</keyword>
<comment type="subunit">
    <text evidence="9">Homodimer, forms a heterotetramer with a Cas1 homodimer.</text>
</comment>
<evidence type="ECO:0000256" key="3">
    <source>
        <dbReference type="ARBA" id="ARBA00022722"/>
    </source>
</evidence>
<comment type="similarity">
    <text evidence="2 9">Belongs to the CRISPR-associated endoribonuclease Cas2 protein family.</text>
</comment>